<evidence type="ECO:0008006" key="3">
    <source>
        <dbReference type="Google" id="ProtNLM"/>
    </source>
</evidence>
<dbReference type="AlphaFoldDB" id="A0A4Y1ZM70"/>
<sequence>MSDITNAYNNSSRPLKHQEELYLPPHLIELKTARNRSKKVWQRFRDPTSKNLFNRAQARFRNAMSEFNQSMYISQNEQLNIYDGTLWRRTKRLKSKRSEISPLKNPGTNLPSHTDLEKAEIIADHLESQFTPNDFGDTNTERTVEKSIREFKNAIRTSKFKKVQPSEIICFMKHIKINKAPGIDSITNKMLKNLPLKIILKLTEIFNYMLKFRHFPNC</sequence>
<name>A0A4Y1ZM70_ARAVE</name>
<dbReference type="Proteomes" id="UP000499080">
    <property type="component" value="Unassembled WGS sequence"/>
</dbReference>
<dbReference type="EMBL" id="BGPR01226032">
    <property type="protein sequence ID" value="GBL55515.1"/>
    <property type="molecule type" value="Genomic_DNA"/>
</dbReference>
<accession>A0A4Y1ZM70</accession>
<comment type="caution">
    <text evidence="1">The sequence shown here is derived from an EMBL/GenBank/DDBJ whole genome shotgun (WGS) entry which is preliminary data.</text>
</comment>
<keyword evidence="2" id="KW-1185">Reference proteome</keyword>
<protein>
    <recommendedName>
        <fullName evidence="3">RNA-directed DNA polymerase from transposon X-element</fullName>
    </recommendedName>
</protein>
<reference evidence="1 2" key="1">
    <citation type="journal article" date="2019" name="Sci. Rep.">
        <title>Orb-weaving spider Araneus ventricosus genome elucidates the spidroin gene catalogue.</title>
        <authorList>
            <person name="Kono N."/>
            <person name="Nakamura H."/>
            <person name="Ohtoshi R."/>
            <person name="Moran D.A.P."/>
            <person name="Shinohara A."/>
            <person name="Yoshida Y."/>
            <person name="Fujiwara M."/>
            <person name="Mori M."/>
            <person name="Tomita M."/>
            <person name="Arakawa K."/>
        </authorList>
    </citation>
    <scope>NUCLEOTIDE SEQUENCE [LARGE SCALE GENOMIC DNA]</scope>
</reference>
<evidence type="ECO:0000313" key="1">
    <source>
        <dbReference type="EMBL" id="GBL55515.1"/>
    </source>
</evidence>
<organism evidence="1 2">
    <name type="scientific">Araneus ventricosus</name>
    <name type="common">Orbweaver spider</name>
    <name type="synonym">Epeira ventricosa</name>
    <dbReference type="NCBI Taxonomy" id="182803"/>
    <lineage>
        <taxon>Eukaryota</taxon>
        <taxon>Metazoa</taxon>
        <taxon>Ecdysozoa</taxon>
        <taxon>Arthropoda</taxon>
        <taxon>Chelicerata</taxon>
        <taxon>Arachnida</taxon>
        <taxon>Araneae</taxon>
        <taxon>Araneomorphae</taxon>
        <taxon>Entelegynae</taxon>
        <taxon>Araneoidea</taxon>
        <taxon>Araneidae</taxon>
        <taxon>Araneus</taxon>
    </lineage>
</organism>
<dbReference type="OrthoDB" id="6781406at2759"/>
<proteinExistence type="predicted"/>
<evidence type="ECO:0000313" key="2">
    <source>
        <dbReference type="Proteomes" id="UP000499080"/>
    </source>
</evidence>
<gene>
    <name evidence="1" type="ORF">AVEN_222345_1</name>
</gene>